<name>A0A409W1K2_PSICY</name>
<feature type="region of interest" description="Disordered" evidence="1">
    <location>
        <begin position="1"/>
        <end position="53"/>
    </location>
</feature>
<feature type="region of interest" description="Disordered" evidence="1">
    <location>
        <begin position="149"/>
        <end position="169"/>
    </location>
</feature>
<feature type="compositionally biased region" description="Basic residues" evidence="1">
    <location>
        <begin position="42"/>
        <end position="52"/>
    </location>
</feature>
<reference evidence="2 3" key="1">
    <citation type="journal article" date="2018" name="Evol. Lett.">
        <title>Horizontal gene cluster transfer increased hallucinogenic mushroom diversity.</title>
        <authorList>
            <person name="Reynolds H.T."/>
            <person name="Vijayakumar V."/>
            <person name="Gluck-Thaler E."/>
            <person name="Korotkin H.B."/>
            <person name="Matheny P.B."/>
            <person name="Slot J.C."/>
        </authorList>
    </citation>
    <scope>NUCLEOTIDE SEQUENCE [LARGE SCALE GENOMIC DNA]</scope>
    <source>
        <strain evidence="2 3">2631</strain>
    </source>
</reference>
<evidence type="ECO:0000256" key="1">
    <source>
        <dbReference type="SAM" id="MobiDB-lite"/>
    </source>
</evidence>
<feature type="compositionally biased region" description="Pro residues" evidence="1">
    <location>
        <begin position="452"/>
        <end position="462"/>
    </location>
</feature>
<comment type="caution">
    <text evidence="2">The sequence shown here is derived from an EMBL/GenBank/DDBJ whole genome shotgun (WGS) entry which is preliminary data.</text>
</comment>
<evidence type="ECO:0000313" key="3">
    <source>
        <dbReference type="Proteomes" id="UP000283269"/>
    </source>
</evidence>
<proteinExistence type="predicted"/>
<feature type="region of interest" description="Disordered" evidence="1">
    <location>
        <begin position="405"/>
        <end position="483"/>
    </location>
</feature>
<accession>A0A409W1K2</accession>
<dbReference type="InParanoid" id="A0A409W1K2"/>
<keyword evidence="3" id="KW-1185">Reference proteome</keyword>
<dbReference type="AlphaFoldDB" id="A0A409W1K2"/>
<dbReference type="Proteomes" id="UP000283269">
    <property type="component" value="Unassembled WGS sequence"/>
</dbReference>
<feature type="compositionally biased region" description="Polar residues" evidence="1">
    <location>
        <begin position="414"/>
        <end position="428"/>
    </location>
</feature>
<feature type="compositionally biased region" description="Basic and acidic residues" evidence="1">
    <location>
        <begin position="474"/>
        <end position="483"/>
    </location>
</feature>
<organism evidence="2 3">
    <name type="scientific">Psilocybe cyanescens</name>
    <dbReference type="NCBI Taxonomy" id="93625"/>
    <lineage>
        <taxon>Eukaryota</taxon>
        <taxon>Fungi</taxon>
        <taxon>Dikarya</taxon>
        <taxon>Basidiomycota</taxon>
        <taxon>Agaricomycotina</taxon>
        <taxon>Agaricomycetes</taxon>
        <taxon>Agaricomycetidae</taxon>
        <taxon>Agaricales</taxon>
        <taxon>Agaricineae</taxon>
        <taxon>Strophariaceae</taxon>
        <taxon>Psilocybe</taxon>
    </lineage>
</organism>
<dbReference type="EMBL" id="NHYD01003821">
    <property type="protein sequence ID" value="PPQ72380.1"/>
    <property type="molecule type" value="Genomic_DNA"/>
</dbReference>
<gene>
    <name evidence="2" type="ORF">CVT25_011761</name>
</gene>
<evidence type="ECO:0000313" key="2">
    <source>
        <dbReference type="EMBL" id="PPQ72380.1"/>
    </source>
</evidence>
<sequence>MHTSASSFPSSPPPSPLTGAAGPSPSRRHPNMNQYHYEDSHRTRRQSTTKSKHTYDEYGLQQAAVLADGLDGNECGWLWRYHCLSTSLEAPATASAISVSASSSRTSHPQPLEASVLIVFAELEYGAPLASARESTRHRLLSLSASTSSNCRRRGGQVGSERDSDSVGRSVQDGLNAVYNEPAAAAQEFDANGVISAESPSNPNLKYRNHLYLHSHIHIHNCIPLLLPTPTPPPIRTPFHITFAVTLTAQEREEVVVLPHGQRARSNLRCMQQRLYPPPRVILHLPRHLKLLLLRERLLLLPYSCSRHQTNISVCRRGWAKYGDGEGDAAVITRPTAHLRLAAWSLHSLWIWGGGIDILPSSPSSSSPPSSAPYIALTAATAASSSWSTLLPLPFPTTTTIAPKSYSASGSSSKHTGQSIDASKSKSNAGGKPNSRSKPKSKSTRSWFYSPPATPPALPPPGYATLELEGSVDGGEKGQGDSV</sequence>
<protein>
    <submittedName>
        <fullName evidence="2">Uncharacterized protein</fullName>
    </submittedName>
</protein>